<comment type="subunit">
    <text evidence="7">Monomer.</text>
</comment>
<dbReference type="CDD" id="cd01556">
    <property type="entry name" value="EPSP_synthase"/>
    <property type="match status" value="1"/>
</dbReference>
<dbReference type="Pfam" id="PF00275">
    <property type="entry name" value="EPSP_synthase"/>
    <property type="match status" value="1"/>
</dbReference>
<feature type="binding site" evidence="7">
    <location>
        <position position="25"/>
    </location>
    <ligand>
        <name>3-phosphoshikimate</name>
        <dbReference type="ChEBI" id="CHEBI:145989"/>
    </ligand>
</feature>
<evidence type="ECO:0000259" key="8">
    <source>
        <dbReference type="Pfam" id="PF00275"/>
    </source>
</evidence>
<comment type="pathway">
    <text evidence="1 7">Metabolic intermediate biosynthesis; chorismate biosynthesis; chorismate from D-erythrose 4-phosphate and phosphoenolpyruvate: step 6/7.</text>
</comment>
<dbReference type="InterPro" id="IPR001986">
    <property type="entry name" value="Enolpyruvate_Tfrase_dom"/>
</dbReference>
<feature type="binding site" evidence="7">
    <location>
        <position position="30"/>
    </location>
    <ligand>
        <name>3-phosphoshikimate</name>
        <dbReference type="ChEBI" id="CHEBI:145989"/>
    </ligand>
</feature>
<proteinExistence type="inferred from homology"/>
<evidence type="ECO:0000313" key="10">
    <source>
        <dbReference type="Proteomes" id="UP001596004"/>
    </source>
</evidence>
<comment type="caution">
    <text evidence="9">The sequence shown here is derived from an EMBL/GenBank/DDBJ whole genome shotgun (WGS) entry which is preliminary data.</text>
</comment>
<dbReference type="InterPro" id="IPR023193">
    <property type="entry name" value="EPSP_synthase_CS"/>
</dbReference>
<feature type="domain" description="Enolpyruvate transferase" evidence="8">
    <location>
        <begin position="11"/>
        <end position="415"/>
    </location>
</feature>
<dbReference type="RefSeq" id="WP_380849952.1">
    <property type="nucleotide sequence ID" value="NZ_JBHSFP010000039.1"/>
</dbReference>
<dbReference type="EMBL" id="JBHSFP010000039">
    <property type="protein sequence ID" value="MFC4536117.1"/>
    <property type="molecule type" value="Genomic_DNA"/>
</dbReference>
<comment type="caution">
    <text evidence="7">Lacks conserved residue(s) required for the propagation of feature annotation.</text>
</comment>
<feature type="binding site" evidence="7">
    <location>
        <position position="167"/>
    </location>
    <ligand>
        <name>3-phosphoshikimate</name>
        <dbReference type="ChEBI" id="CHEBI:145989"/>
    </ligand>
</feature>
<feature type="binding site" evidence="7">
    <location>
        <position position="338"/>
    </location>
    <ligand>
        <name>3-phosphoshikimate</name>
        <dbReference type="ChEBI" id="CHEBI:145989"/>
    </ligand>
</feature>
<evidence type="ECO:0000256" key="6">
    <source>
        <dbReference type="ARBA" id="ARBA00044633"/>
    </source>
</evidence>
<keyword evidence="5 7" id="KW-0057">Aromatic amino acid biosynthesis</keyword>
<keyword evidence="4 7" id="KW-0808">Transferase</keyword>
<dbReference type="PANTHER" id="PTHR21090:SF5">
    <property type="entry name" value="PENTAFUNCTIONAL AROM POLYPEPTIDE"/>
    <property type="match status" value="1"/>
</dbReference>
<feature type="binding site" evidence="7">
    <location>
        <position position="169"/>
    </location>
    <ligand>
        <name>3-phosphoshikimate</name>
        <dbReference type="ChEBI" id="CHEBI:145989"/>
    </ligand>
</feature>
<feature type="binding site" evidence="7">
    <location>
        <position position="169"/>
    </location>
    <ligand>
        <name>phosphoenolpyruvate</name>
        <dbReference type="ChEBI" id="CHEBI:58702"/>
    </ligand>
</feature>
<reference evidence="10" key="1">
    <citation type="journal article" date="2019" name="Int. J. Syst. Evol. Microbiol.">
        <title>The Global Catalogue of Microorganisms (GCM) 10K type strain sequencing project: providing services to taxonomists for standard genome sequencing and annotation.</title>
        <authorList>
            <consortium name="The Broad Institute Genomics Platform"/>
            <consortium name="The Broad Institute Genome Sequencing Center for Infectious Disease"/>
            <person name="Wu L."/>
            <person name="Ma J."/>
        </authorList>
    </citation>
    <scope>NUCLEOTIDE SEQUENCE [LARGE SCALE GENOMIC DNA]</scope>
    <source>
        <strain evidence="10">CGMCC 4.7132</strain>
    </source>
</reference>
<evidence type="ECO:0000256" key="7">
    <source>
        <dbReference type="HAMAP-Rule" id="MF_00210"/>
    </source>
</evidence>
<gene>
    <name evidence="7 9" type="primary">aroA</name>
    <name evidence="9" type="ORF">ACFO60_35570</name>
</gene>
<dbReference type="GO" id="GO:0003866">
    <property type="term" value="F:3-phosphoshikimate 1-carboxyvinyltransferase activity"/>
    <property type="evidence" value="ECO:0007669"/>
    <property type="project" value="UniProtKB-EC"/>
</dbReference>
<dbReference type="PROSITE" id="PS00885">
    <property type="entry name" value="EPSP_SYNTHASE_2"/>
    <property type="match status" value="1"/>
</dbReference>
<feature type="binding site" evidence="7">
    <location>
        <position position="196"/>
    </location>
    <ligand>
        <name>3-phosphoshikimate</name>
        <dbReference type="ChEBI" id="CHEBI:145989"/>
    </ligand>
</feature>
<comment type="similarity">
    <text evidence="2 7">Belongs to the EPSP synthase family.</text>
</comment>
<evidence type="ECO:0000256" key="5">
    <source>
        <dbReference type="ARBA" id="ARBA00023141"/>
    </source>
</evidence>
<dbReference type="InterPro" id="IPR006264">
    <property type="entry name" value="EPSP_synthase"/>
</dbReference>
<dbReference type="EC" id="2.5.1.19" evidence="7"/>
<dbReference type="PROSITE" id="PS00104">
    <property type="entry name" value="EPSP_SYNTHASE_1"/>
    <property type="match status" value="1"/>
</dbReference>
<dbReference type="Gene3D" id="3.65.10.10">
    <property type="entry name" value="Enolpyruvate transferase domain"/>
    <property type="match status" value="2"/>
</dbReference>
<dbReference type="PANTHER" id="PTHR21090">
    <property type="entry name" value="AROM/DEHYDROQUINATE SYNTHASE"/>
    <property type="match status" value="1"/>
</dbReference>
<feature type="active site" description="Proton acceptor" evidence="7">
    <location>
        <position position="311"/>
    </location>
</feature>
<feature type="binding site" evidence="7">
    <location>
        <position position="408"/>
    </location>
    <ligand>
        <name>phosphoenolpyruvate</name>
        <dbReference type="ChEBI" id="CHEBI:58702"/>
    </ligand>
</feature>
<feature type="binding site" evidence="7">
    <location>
        <position position="25"/>
    </location>
    <ligand>
        <name>phosphoenolpyruvate</name>
        <dbReference type="ChEBI" id="CHEBI:58702"/>
    </ligand>
</feature>
<dbReference type="SUPFAM" id="SSF55205">
    <property type="entry name" value="EPT/RTPC-like"/>
    <property type="match status" value="1"/>
</dbReference>
<feature type="binding site" evidence="7">
    <location>
        <position position="98"/>
    </location>
    <ligand>
        <name>phosphoenolpyruvate</name>
        <dbReference type="ChEBI" id="CHEBI:58702"/>
    </ligand>
</feature>
<keyword evidence="3 7" id="KW-0028">Amino-acid biosynthesis</keyword>
<feature type="binding site" evidence="7">
    <location>
        <position position="26"/>
    </location>
    <ligand>
        <name>3-phosphoshikimate</name>
        <dbReference type="ChEBI" id="CHEBI:145989"/>
    </ligand>
</feature>
<keyword evidence="10" id="KW-1185">Reference proteome</keyword>
<evidence type="ECO:0000256" key="4">
    <source>
        <dbReference type="ARBA" id="ARBA00022679"/>
    </source>
</evidence>
<dbReference type="HAMAP" id="MF_00210">
    <property type="entry name" value="EPSP_synth"/>
    <property type="match status" value="1"/>
</dbReference>
<evidence type="ECO:0000256" key="3">
    <source>
        <dbReference type="ARBA" id="ARBA00022605"/>
    </source>
</evidence>
<dbReference type="InterPro" id="IPR036968">
    <property type="entry name" value="Enolpyruvate_Tfrase_sf"/>
</dbReference>
<comment type="subcellular location">
    <subcellularLocation>
        <location evidence="7">Cytoplasm</location>
    </subcellularLocation>
</comment>
<feature type="binding site" evidence="7">
    <location>
        <position position="126"/>
    </location>
    <ligand>
        <name>phosphoenolpyruvate</name>
        <dbReference type="ChEBI" id="CHEBI:58702"/>
    </ligand>
</feature>
<dbReference type="Proteomes" id="UP001596004">
    <property type="component" value="Unassembled WGS sequence"/>
</dbReference>
<dbReference type="PIRSF" id="PIRSF000505">
    <property type="entry name" value="EPSPS"/>
    <property type="match status" value="1"/>
</dbReference>
<sequence length="425" mass="43774">MSVPLWHAPEAGRPVEATVRLPGSKSVTNRALLLAALANGPGTVRQALRSRDADLMVAALRALGAGLTSSNETVSGADWHVVPSRVRGGASIDVGLAGTVMRFVPPMAALSDGEVAFDGDPHARTRPMGPILSALRTLGAEVAGDALPFTIKGPISGGEVTLDASASSQLVSGLLLAAPRFEKGVTVRHSGPPVPSMPHIEMTVQMLRAAQVSVDDSEPDVWRVEPGPIAARDLTVEPDLSNAAPFLAAALVTGGTVTIPDWPAETTQGGDALRTLLARMGAAVTRVPAGLKVTGGGRIDGIDADLHDVGELTPTIAALAALAGSPSTLRGVAHLRGHETDRLAALATEINGLGGEVTETEDGLVITPRPLYGGVFRSYADHRMATAGAVIGLAVPGVQVEDIATTAKTLPEFARMWALMLEEAR</sequence>
<feature type="binding site" evidence="7">
    <location>
        <position position="383"/>
    </location>
    <ligand>
        <name>phosphoenolpyruvate</name>
        <dbReference type="ChEBI" id="CHEBI:58702"/>
    </ligand>
</feature>
<comment type="catalytic activity">
    <reaction evidence="6">
        <text>3-phosphoshikimate + phosphoenolpyruvate = 5-O-(1-carboxyvinyl)-3-phosphoshikimate + phosphate</text>
        <dbReference type="Rhea" id="RHEA:21256"/>
        <dbReference type="ChEBI" id="CHEBI:43474"/>
        <dbReference type="ChEBI" id="CHEBI:57701"/>
        <dbReference type="ChEBI" id="CHEBI:58702"/>
        <dbReference type="ChEBI" id="CHEBI:145989"/>
        <dbReference type="EC" id="2.5.1.19"/>
    </reaction>
    <physiologicalReaction direction="left-to-right" evidence="6">
        <dbReference type="Rhea" id="RHEA:21257"/>
    </physiologicalReaction>
</comment>
<name>A0ABV9CUT4_9ACTN</name>
<comment type="function">
    <text evidence="7">Catalyzes the transfer of the enolpyruvyl moiety of phosphoenolpyruvate (PEP) to the 5-hydroxyl of shikimate-3-phosphate (S3P) to produce enolpyruvyl shikimate-3-phosphate and inorganic phosphate.</text>
</comment>
<evidence type="ECO:0000313" key="9">
    <source>
        <dbReference type="EMBL" id="MFC4536117.1"/>
    </source>
</evidence>
<accession>A0ABV9CUT4</accession>
<keyword evidence="7" id="KW-0963">Cytoplasm</keyword>
<feature type="binding site" evidence="7">
    <location>
        <position position="311"/>
    </location>
    <ligand>
        <name>3-phosphoshikimate</name>
        <dbReference type="ChEBI" id="CHEBI:145989"/>
    </ligand>
</feature>
<feature type="binding site" evidence="7">
    <location>
        <position position="168"/>
    </location>
    <ligand>
        <name>3-phosphoshikimate</name>
        <dbReference type="ChEBI" id="CHEBI:145989"/>
    </ligand>
</feature>
<evidence type="ECO:0000256" key="1">
    <source>
        <dbReference type="ARBA" id="ARBA00004811"/>
    </source>
</evidence>
<dbReference type="NCBIfam" id="TIGR01356">
    <property type="entry name" value="aroA"/>
    <property type="match status" value="1"/>
</dbReference>
<dbReference type="InterPro" id="IPR013792">
    <property type="entry name" value="RNA3'P_cycl/enolpyr_Trfase_a/b"/>
</dbReference>
<feature type="binding site" evidence="7">
    <location>
        <position position="342"/>
    </location>
    <ligand>
        <name>phosphoenolpyruvate</name>
        <dbReference type="ChEBI" id="CHEBI:58702"/>
    </ligand>
</feature>
<protein>
    <recommendedName>
        <fullName evidence="7">3-phosphoshikimate 1-carboxyvinyltransferase</fullName>
        <ecNumber evidence="7">2.5.1.19</ecNumber>
    </recommendedName>
    <alternativeName>
        <fullName evidence="7">5-enolpyruvylshikimate-3-phosphate synthase</fullName>
        <shortName evidence="7">EPSP synthase</shortName>
        <shortName evidence="7">EPSPS</shortName>
    </alternativeName>
</protein>
<organism evidence="9 10">
    <name type="scientific">Sphaerisporangium dianthi</name>
    <dbReference type="NCBI Taxonomy" id="1436120"/>
    <lineage>
        <taxon>Bacteria</taxon>
        <taxon>Bacillati</taxon>
        <taxon>Actinomycetota</taxon>
        <taxon>Actinomycetes</taxon>
        <taxon>Streptosporangiales</taxon>
        <taxon>Streptosporangiaceae</taxon>
        <taxon>Sphaerisporangium</taxon>
    </lineage>
</organism>
<evidence type="ECO:0000256" key="2">
    <source>
        <dbReference type="ARBA" id="ARBA00009948"/>
    </source>
</evidence>